<dbReference type="PANTHER" id="PTHR10529">
    <property type="entry name" value="AP COMPLEX SUBUNIT MU"/>
    <property type="match status" value="1"/>
</dbReference>
<dbReference type="Proteomes" id="UP000583944">
    <property type="component" value="Unassembled WGS sequence"/>
</dbReference>
<dbReference type="PRINTS" id="PR00314">
    <property type="entry name" value="CLATHRINADPT"/>
</dbReference>
<protein>
    <recommendedName>
        <fullName evidence="7">MHD domain-containing protein</fullName>
    </recommendedName>
</protein>
<comment type="subcellular location">
    <subcellularLocation>
        <location evidence="1">Endomembrane system</location>
    </subcellularLocation>
</comment>
<dbReference type="SUPFAM" id="SSF49447">
    <property type="entry name" value="Second domain of Mu2 adaptin subunit (ap50) of ap2 adaptor"/>
    <property type="match status" value="1"/>
</dbReference>
<feature type="domain" description="MHD" evidence="7">
    <location>
        <begin position="249"/>
        <end position="503"/>
    </location>
</feature>
<sequence length="505" mass="57793">MGVQCACIFIVYLQFKKLYIKFLYIYIYTQDDVICLLDVFVSLSFFFFFLIFPHPPVLHLLFVVGLLVLDATQMASVFYILDSKGAPLICRSYRGDIQQNPPEVFQRRVLDEEEFRVTPVFEEQGHTYCFIRVNDVFFLMVSKINICPVQQIAYMHACTKVFEGYFKRVSEETVVDNFVIVYELLDEMCDFGLPQYTEAKVLKEYITQEGLISYLMPEEKLTVKALPAAVTGVGGGTPWRMPGKYKYRRNEVFLDVVESVSLLASPEGETLSSEVVGQLKMRVRLSGMPTLKLGLNDKAVLGMTRRQGRLIEMADVKFHQCVRLDQFESDRIITFIPPDGEFDLMTYRTSKKITPLVHVDCACVSMSSTQVEMHITARTTFRRNTTADFIDILIPIPGDADKPEAKCSLGKLRYAPESSVLIWSLRNTGGGKQFSCLCKFHLPSVRSSDPKALQKAPIQVKFEIPFLTASGFQVRYLKVMERSNYEALPWVRYVTQSGDYQIRTY</sequence>
<dbReference type="Gene3D" id="3.30.450.60">
    <property type="match status" value="1"/>
</dbReference>
<gene>
    <name evidence="8" type="ORF">ECC02_005797</name>
</gene>
<accession>A0A7J6Y3F5</accession>
<reference evidence="8 9" key="1">
    <citation type="journal article" date="2019" name="Genome Biol. Evol.">
        <title>Nanopore Sequencing Significantly Improves Genome Assembly of the Protozoan Parasite Trypanosoma cruzi.</title>
        <authorList>
            <person name="Diaz-Viraque F."/>
            <person name="Pita S."/>
            <person name="Greif G."/>
            <person name="de Souza R.C.M."/>
            <person name="Iraola G."/>
            <person name="Robello C."/>
        </authorList>
    </citation>
    <scope>NUCLEOTIDE SEQUENCE [LARGE SCALE GENOMIC DNA]</scope>
    <source>
        <strain evidence="8 9">Berenice</strain>
    </source>
</reference>
<dbReference type="CDD" id="cd09250">
    <property type="entry name" value="AP-1_Mu1_Cterm"/>
    <property type="match status" value="1"/>
</dbReference>
<dbReference type="Gene3D" id="2.60.40.1170">
    <property type="entry name" value="Mu homology domain, subdomain B"/>
    <property type="match status" value="2"/>
</dbReference>
<keyword evidence="2 5" id="KW-0813">Transport</keyword>
<name>A0A7J6Y3F5_TRYCR</name>
<dbReference type="InterPro" id="IPR036168">
    <property type="entry name" value="AP2_Mu_C_sf"/>
</dbReference>
<dbReference type="VEuPathDB" id="TriTrypDB:ECC02_005797"/>
<dbReference type="InterPro" id="IPR018240">
    <property type="entry name" value="Clathrin_mu_CS"/>
</dbReference>
<organism evidence="8 9">
    <name type="scientific">Trypanosoma cruzi</name>
    <dbReference type="NCBI Taxonomy" id="5693"/>
    <lineage>
        <taxon>Eukaryota</taxon>
        <taxon>Discoba</taxon>
        <taxon>Euglenozoa</taxon>
        <taxon>Kinetoplastea</taxon>
        <taxon>Metakinetoplastina</taxon>
        <taxon>Trypanosomatida</taxon>
        <taxon>Trypanosomatidae</taxon>
        <taxon>Trypanosoma</taxon>
        <taxon>Schizotrypanum</taxon>
    </lineage>
</organism>
<dbReference type="PROSITE" id="PS00991">
    <property type="entry name" value="CLAT_ADAPTOR_M_2"/>
    <property type="match status" value="1"/>
</dbReference>
<dbReference type="VEuPathDB" id="TriTrypDB:BCY84_06151"/>
<evidence type="ECO:0000256" key="4">
    <source>
        <dbReference type="ARBA" id="ARBA00023136"/>
    </source>
</evidence>
<dbReference type="GO" id="GO:0012505">
    <property type="term" value="C:endomembrane system"/>
    <property type="evidence" value="ECO:0007669"/>
    <property type="project" value="UniProtKB-SubCell"/>
</dbReference>
<dbReference type="Pfam" id="PF00928">
    <property type="entry name" value="Adap_comp_sub"/>
    <property type="match status" value="1"/>
</dbReference>
<keyword evidence="3 5" id="KW-0653">Protein transport</keyword>
<evidence type="ECO:0000256" key="3">
    <source>
        <dbReference type="ARBA" id="ARBA00022927"/>
    </source>
</evidence>
<evidence type="ECO:0000256" key="5">
    <source>
        <dbReference type="PIRNR" id="PIRNR005992"/>
    </source>
</evidence>
<evidence type="ECO:0000256" key="1">
    <source>
        <dbReference type="ARBA" id="ARBA00004308"/>
    </source>
</evidence>
<dbReference type="GO" id="GO:0016192">
    <property type="term" value="P:vesicle-mediated transport"/>
    <property type="evidence" value="ECO:0007669"/>
    <property type="project" value="InterPro"/>
</dbReference>
<dbReference type="AlphaFoldDB" id="A0A7J6Y3F5"/>
<evidence type="ECO:0000256" key="2">
    <source>
        <dbReference type="ARBA" id="ARBA00022448"/>
    </source>
</evidence>
<evidence type="ECO:0000313" key="8">
    <source>
        <dbReference type="EMBL" id="KAF5221229.1"/>
    </source>
</evidence>
<dbReference type="InterPro" id="IPR011012">
    <property type="entry name" value="Longin-like_dom_sf"/>
</dbReference>
<dbReference type="InterPro" id="IPR001392">
    <property type="entry name" value="Clathrin_mu"/>
</dbReference>
<dbReference type="InterPro" id="IPR050431">
    <property type="entry name" value="Adaptor_comp_med_subunit"/>
</dbReference>
<evidence type="ECO:0000256" key="6">
    <source>
        <dbReference type="SAM" id="Phobius"/>
    </source>
</evidence>
<dbReference type="GO" id="GO:0030131">
    <property type="term" value="C:clathrin adaptor complex"/>
    <property type="evidence" value="ECO:0007669"/>
    <property type="project" value="UniProtKB-UniRule"/>
</dbReference>
<keyword evidence="4 6" id="KW-0472">Membrane</keyword>
<comment type="caution">
    <text evidence="8">The sequence shown here is derived from an EMBL/GenBank/DDBJ whole genome shotgun (WGS) entry which is preliminary data.</text>
</comment>
<keyword evidence="6" id="KW-0812">Transmembrane</keyword>
<comment type="similarity">
    <text evidence="5">Belongs to the adaptor complexes medium subunit family.</text>
</comment>
<dbReference type="InterPro" id="IPR028565">
    <property type="entry name" value="MHD"/>
</dbReference>
<dbReference type="PIRSF" id="PIRSF005992">
    <property type="entry name" value="Clathrin_mu"/>
    <property type="match status" value="1"/>
</dbReference>
<dbReference type="PROSITE" id="PS51072">
    <property type="entry name" value="MHD"/>
    <property type="match status" value="1"/>
</dbReference>
<proteinExistence type="inferred from homology"/>
<evidence type="ECO:0000313" key="9">
    <source>
        <dbReference type="Proteomes" id="UP000583944"/>
    </source>
</evidence>
<evidence type="ECO:0000259" key="7">
    <source>
        <dbReference type="PROSITE" id="PS51072"/>
    </source>
</evidence>
<dbReference type="EMBL" id="JABDHM010000040">
    <property type="protein sequence ID" value="KAF5221229.1"/>
    <property type="molecule type" value="Genomic_DNA"/>
</dbReference>
<keyword evidence="6" id="KW-1133">Transmembrane helix</keyword>
<feature type="transmembrane region" description="Helical" evidence="6">
    <location>
        <begin position="58"/>
        <end position="81"/>
    </location>
</feature>
<dbReference type="GO" id="GO:0006886">
    <property type="term" value="P:intracellular protein transport"/>
    <property type="evidence" value="ECO:0007669"/>
    <property type="project" value="UniProtKB-UniRule"/>
</dbReference>
<dbReference type="FunFam" id="3.30.450.60:FF:000002">
    <property type="entry name" value="AP-2 complex subunit mu, putative"/>
    <property type="match status" value="1"/>
</dbReference>
<feature type="transmembrane region" description="Helical" evidence="6">
    <location>
        <begin position="33"/>
        <end position="52"/>
    </location>
</feature>
<dbReference type="SUPFAM" id="SSF64356">
    <property type="entry name" value="SNARE-like"/>
    <property type="match status" value="1"/>
</dbReference>